<dbReference type="EMBL" id="JACGWN010000016">
    <property type="protein sequence ID" value="KAL0394705.1"/>
    <property type="molecule type" value="Genomic_DNA"/>
</dbReference>
<gene>
    <name evidence="2" type="ORF">Slati_4436700</name>
</gene>
<evidence type="ECO:0000313" key="2">
    <source>
        <dbReference type="EMBL" id="KAL0394705.1"/>
    </source>
</evidence>
<reference evidence="2" key="1">
    <citation type="submission" date="2020-06" db="EMBL/GenBank/DDBJ databases">
        <authorList>
            <person name="Li T."/>
            <person name="Hu X."/>
            <person name="Zhang T."/>
            <person name="Song X."/>
            <person name="Zhang H."/>
            <person name="Dai N."/>
            <person name="Sheng W."/>
            <person name="Hou X."/>
            <person name="Wei L."/>
        </authorList>
    </citation>
    <scope>NUCLEOTIDE SEQUENCE</scope>
    <source>
        <strain evidence="2">KEN1</strain>
        <tissue evidence="2">Leaf</tissue>
    </source>
</reference>
<name>A0AAW2SQE4_9LAMI</name>
<evidence type="ECO:0000256" key="1">
    <source>
        <dbReference type="SAM" id="MobiDB-lite"/>
    </source>
</evidence>
<feature type="compositionally biased region" description="Polar residues" evidence="1">
    <location>
        <begin position="21"/>
        <end position="32"/>
    </location>
</feature>
<feature type="region of interest" description="Disordered" evidence="1">
    <location>
        <begin position="1"/>
        <end position="33"/>
    </location>
</feature>
<organism evidence="2">
    <name type="scientific">Sesamum latifolium</name>
    <dbReference type="NCBI Taxonomy" id="2727402"/>
    <lineage>
        <taxon>Eukaryota</taxon>
        <taxon>Viridiplantae</taxon>
        <taxon>Streptophyta</taxon>
        <taxon>Embryophyta</taxon>
        <taxon>Tracheophyta</taxon>
        <taxon>Spermatophyta</taxon>
        <taxon>Magnoliopsida</taxon>
        <taxon>eudicotyledons</taxon>
        <taxon>Gunneridae</taxon>
        <taxon>Pentapetalae</taxon>
        <taxon>asterids</taxon>
        <taxon>lamiids</taxon>
        <taxon>Lamiales</taxon>
        <taxon>Pedaliaceae</taxon>
        <taxon>Sesamum</taxon>
    </lineage>
</organism>
<dbReference type="AlphaFoldDB" id="A0AAW2SQE4"/>
<proteinExistence type="predicted"/>
<comment type="caution">
    <text evidence="2">The sequence shown here is derived from an EMBL/GenBank/DDBJ whole genome shotgun (WGS) entry which is preliminary data.</text>
</comment>
<feature type="compositionally biased region" description="Basic and acidic residues" evidence="1">
    <location>
        <begin position="1"/>
        <end position="14"/>
    </location>
</feature>
<sequence>METHKKLGTEEGKAVGRRKGSTSLRAGDINNQRARKEKVLPHLLYVSPLENKRTQVHGRRGRNRCQSPNYSLFLLRGGGLSLRLFPLLVDQTAEGFRHPLETPPLTTRRTS</sequence>
<accession>A0AAW2SQE4</accession>
<protein>
    <submittedName>
        <fullName evidence="2">Uncharacterized protein</fullName>
    </submittedName>
</protein>
<reference evidence="2" key="2">
    <citation type="journal article" date="2024" name="Plant">
        <title>Genomic evolution and insights into agronomic trait innovations of Sesamum species.</title>
        <authorList>
            <person name="Miao H."/>
            <person name="Wang L."/>
            <person name="Qu L."/>
            <person name="Liu H."/>
            <person name="Sun Y."/>
            <person name="Le M."/>
            <person name="Wang Q."/>
            <person name="Wei S."/>
            <person name="Zheng Y."/>
            <person name="Lin W."/>
            <person name="Duan Y."/>
            <person name="Cao H."/>
            <person name="Xiong S."/>
            <person name="Wang X."/>
            <person name="Wei L."/>
            <person name="Li C."/>
            <person name="Ma Q."/>
            <person name="Ju M."/>
            <person name="Zhao R."/>
            <person name="Li G."/>
            <person name="Mu C."/>
            <person name="Tian Q."/>
            <person name="Mei H."/>
            <person name="Zhang T."/>
            <person name="Gao T."/>
            <person name="Zhang H."/>
        </authorList>
    </citation>
    <scope>NUCLEOTIDE SEQUENCE</scope>
    <source>
        <strain evidence="2">KEN1</strain>
    </source>
</reference>